<protein>
    <submittedName>
        <fullName evidence="8">Putative NAD(P)H nitroreductase</fullName>
        <ecNumber evidence="8">1.-.-.-</ecNumber>
    </submittedName>
</protein>
<comment type="caution">
    <text evidence="8">The sequence shown here is derived from an EMBL/GenBank/DDBJ whole genome shotgun (WGS) entry which is preliminary data.</text>
</comment>
<keyword evidence="6" id="KW-0472">Membrane</keyword>
<keyword evidence="5 8" id="KW-0560">Oxidoreductase</keyword>
<dbReference type="Proteomes" id="UP000298324">
    <property type="component" value="Unassembled WGS sequence"/>
</dbReference>
<dbReference type="PANTHER" id="PTHR43673">
    <property type="entry name" value="NAD(P)H NITROREDUCTASE YDGI-RELATED"/>
    <property type="match status" value="1"/>
</dbReference>
<keyword evidence="6" id="KW-1133">Transmembrane helix</keyword>
<evidence type="ECO:0000256" key="3">
    <source>
        <dbReference type="ARBA" id="ARBA00022630"/>
    </source>
</evidence>
<comment type="cofactor">
    <cofactor evidence="1">
        <name>FMN</name>
        <dbReference type="ChEBI" id="CHEBI:58210"/>
    </cofactor>
</comment>
<dbReference type="InterPro" id="IPR029479">
    <property type="entry name" value="Nitroreductase"/>
</dbReference>
<keyword evidence="3" id="KW-0285">Flavoprotein</keyword>
<dbReference type="InterPro" id="IPR000415">
    <property type="entry name" value="Nitroreductase-like"/>
</dbReference>
<evidence type="ECO:0000256" key="2">
    <source>
        <dbReference type="ARBA" id="ARBA00007118"/>
    </source>
</evidence>
<gene>
    <name evidence="8" type="ORF">Psch_01515</name>
</gene>
<evidence type="ECO:0000313" key="8">
    <source>
        <dbReference type="EMBL" id="TEB07960.1"/>
    </source>
</evidence>
<evidence type="ECO:0000256" key="4">
    <source>
        <dbReference type="ARBA" id="ARBA00022643"/>
    </source>
</evidence>
<dbReference type="SUPFAM" id="SSF55469">
    <property type="entry name" value="FMN-dependent nitroreductase-like"/>
    <property type="match status" value="1"/>
</dbReference>
<feature type="transmembrane region" description="Helical" evidence="6">
    <location>
        <begin position="91"/>
        <end position="109"/>
    </location>
</feature>
<reference evidence="8 9" key="1">
    <citation type="journal article" date="2018" name="Environ. Microbiol.">
        <title>Novel energy conservation strategies and behaviour of Pelotomaculum schinkii driving syntrophic propionate catabolism.</title>
        <authorList>
            <person name="Hidalgo-Ahumada C.A.P."/>
            <person name="Nobu M.K."/>
            <person name="Narihiro T."/>
            <person name="Tamaki H."/>
            <person name="Liu W.T."/>
            <person name="Kamagata Y."/>
            <person name="Stams A.J.M."/>
            <person name="Imachi H."/>
            <person name="Sousa D.Z."/>
        </authorList>
    </citation>
    <scope>NUCLEOTIDE SEQUENCE [LARGE SCALE GENOMIC DNA]</scope>
    <source>
        <strain evidence="8 9">HH</strain>
    </source>
</reference>
<evidence type="ECO:0000313" key="9">
    <source>
        <dbReference type="Proteomes" id="UP000298324"/>
    </source>
</evidence>
<keyword evidence="6" id="KW-0812">Transmembrane</keyword>
<name>A0A4Y7RGT6_9FIRM</name>
<dbReference type="EMBL" id="QFGA01000001">
    <property type="protein sequence ID" value="TEB07960.1"/>
    <property type="molecule type" value="Genomic_DNA"/>
</dbReference>
<dbReference type="GO" id="GO:0016491">
    <property type="term" value="F:oxidoreductase activity"/>
    <property type="evidence" value="ECO:0007669"/>
    <property type="project" value="UniProtKB-KW"/>
</dbReference>
<accession>A0A4Y7RGT6</accession>
<dbReference type="Pfam" id="PF00881">
    <property type="entry name" value="Nitroreductase"/>
    <property type="match status" value="1"/>
</dbReference>
<dbReference type="PANTHER" id="PTHR43673:SF2">
    <property type="entry name" value="NITROREDUCTASE"/>
    <property type="match status" value="1"/>
</dbReference>
<dbReference type="AlphaFoldDB" id="A0A4Y7RGT6"/>
<organism evidence="8 9">
    <name type="scientific">Pelotomaculum schinkii</name>
    <dbReference type="NCBI Taxonomy" id="78350"/>
    <lineage>
        <taxon>Bacteria</taxon>
        <taxon>Bacillati</taxon>
        <taxon>Bacillota</taxon>
        <taxon>Clostridia</taxon>
        <taxon>Eubacteriales</taxon>
        <taxon>Desulfotomaculaceae</taxon>
        <taxon>Pelotomaculum</taxon>
    </lineage>
</organism>
<dbReference type="Gene3D" id="3.40.109.10">
    <property type="entry name" value="NADH Oxidase"/>
    <property type="match status" value="1"/>
</dbReference>
<dbReference type="EC" id="1.-.-.-" evidence="8"/>
<evidence type="ECO:0000256" key="5">
    <source>
        <dbReference type="ARBA" id="ARBA00023002"/>
    </source>
</evidence>
<feature type="domain" description="Nitroreductase" evidence="7">
    <location>
        <begin position="7"/>
        <end position="196"/>
    </location>
</feature>
<evidence type="ECO:0000256" key="1">
    <source>
        <dbReference type="ARBA" id="ARBA00001917"/>
    </source>
</evidence>
<keyword evidence="4" id="KW-0288">FMN</keyword>
<evidence type="ECO:0000259" key="7">
    <source>
        <dbReference type="Pfam" id="PF00881"/>
    </source>
</evidence>
<dbReference type="RefSeq" id="WP_190239728.1">
    <property type="nucleotide sequence ID" value="NZ_QFGA01000001.1"/>
</dbReference>
<comment type="similarity">
    <text evidence="2">Belongs to the nitroreductase family.</text>
</comment>
<evidence type="ECO:0000256" key="6">
    <source>
        <dbReference type="SAM" id="Phobius"/>
    </source>
</evidence>
<proteinExistence type="inferred from homology"/>
<sequence>MELKDLIYSRHSIRKFKDTDVPKEDILKILDAIRVGPSAENDQNWHFIVVKNKDFMNKLADVINTKLAKVVSRVAEVDEKRAARFEKFTKLFTLFALNAPVLVMIYSYTAPPAAYTEYKMINMPHEELDHLFLQNCGMQSLGAAVENGVLMAMDLGYGSCTMTSQNWAHREIEAFVKEELGFEREGWFLATMLPIGVPDGEAKSPGKKPLDEMVIFVE</sequence>
<keyword evidence="9" id="KW-1185">Reference proteome</keyword>